<name>A0A8S3ZIF2_9EUPU</name>
<dbReference type="Pfam" id="PF01436">
    <property type="entry name" value="NHL"/>
    <property type="match status" value="1"/>
</dbReference>
<evidence type="ECO:0000256" key="1">
    <source>
        <dbReference type="ARBA" id="ARBA00022737"/>
    </source>
</evidence>
<dbReference type="CDD" id="cd05819">
    <property type="entry name" value="NHL"/>
    <property type="match status" value="1"/>
</dbReference>
<evidence type="ECO:0000256" key="2">
    <source>
        <dbReference type="PROSITE-ProRule" id="PRU00504"/>
    </source>
</evidence>
<gene>
    <name evidence="4" type="ORF">CUNI_LOCUS14825</name>
</gene>
<reference evidence="4" key="1">
    <citation type="submission" date="2021-04" db="EMBL/GenBank/DDBJ databases">
        <authorList>
            <consortium name="Molecular Ecology Group"/>
        </authorList>
    </citation>
    <scope>NUCLEOTIDE SEQUENCE</scope>
</reference>
<dbReference type="Gene3D" id="2.120.10.30">
    <property type="entry name" value="TolB, C-terminal domain"/>
    <property type="match status" value="1"/>
</dbReference>
<feature type="repeat" description="NHL" evidence="2">
    <location>
        <begin position="468"/>
        <end position="504"/>
    </location>
</feature>
<dbReference type="PANTHER" id="PTHR24104:SF25">
    <property type="entry name" value="PROTEIN LIN-41"/>
    <property type="match status" value="1"/>
</dbReference>
<feature type="region of interest" description="Disordered" evidence="3">
    <location>
        <begin position="376"/>
        <end position="407"/>
    </location>
</feature>
<dbReference type="InterPro" id="IPR001258">
    <property type="entry name" value="NHL_repeat"/>
</dbReference>
<dbReference type="Gene3D" id="2.40.10.500">
    <property type="match status" value="1"/>
</dbReference>
<evidence type="ECO:0000256" key="3">
    <source>
        <dbReference type="SAM" id="MobiDB-lite"/>
    </source>
</evidence>
<evidence type="ECO:0000313" key="5">
    <source>
        <dbReference type="Proteomes" id="UP000678393"/>
    </source>
</evidence>
<dbReference type="SUPFAM" id="SSF101898">
    <property type="entry name" value="NHL repeat"/>
    <property type="match status" value="1"/>
</dbReference>
<proteinExistence type="predicted"/>
<sequence length="732" mass="82155">MDLKEEIRHLLQKGYSAINDLNKTADMTPKQSLLQRNGLNAQRQSQEIIKELHQLVIVFDAHLQDVLQKTIDEKVETLKSHSDEIIQCVEYMSNLCLTAENLIKDSNLQAVNLIGPKVKAEFLKNLEECRELNMVDYETFTSIDVEVNLGRIFQLPLVNIVSWNHQCLEKRIVNSVGFGNIEKNILPPNLSKLIANFSQGVDSEMELSDQSSMKRQKEYIKTNELIHQKVNSVNDQTANSQSQCDEVQYSGKHDVQIRNTADKAYPDKPKTRLLHQQLPYGKNLFQPDRSSGHVQNSTCNEPRHVAEISVPVVSSTSNNMEMKRESASVLKSIKVETPDDDSFNKIESVLKLRGNPSAAEQKKECFSKEVLTSTKIKTESLPPEEHNSSKDKLKPANSPDTITQPPCFHNKTAAAMNIRSEAEENSSGNLRSWSSFRTEPLKMTFDLRRVMPSGNPNIFARRVQTIDGSSFTSFNHPIGVTVTVDGHVVVADTGNHVVKILNRNTLLHTIGQNDGVLFVRPSAVVTDTQGNIYVKDDRSIQIFDRTGKLLETVGKSRFSHPFGLALAKHQNQPILVTLDSGRGKTVVFNYFIREKRLESYTYGPTEEFSSPFSKLRFLAVHENVMLVSDLGASCMHLSFLNGQTLRSFGQYGDRMGDLKEPSGITVDAVGNWIVGDSKNNRLQVFTNDGNILTVITLSSPIRRPSGIHLTSDGLLYVINYLDNCIDVFDLCH</sequence>
<protein>
    <submittedName>
        <fullName evidence="4">Uncharacterized protein</fullName>
    </submittedName>
</protein>
<dbReference type="EMBL" id="CAJHNH020003424">
    <property type="protein sequence ID" value="CAG5129267.1"/>
    <property type="molecule type" value="Genomic_DNA"/>
</dbReference>
<feature type="repeat" description="NHL" evidence="2">
    <location>
        <begin position="645"/>
        <end position="688"/>
    </location>
</feature>
<dbReference type="AlphaFoldDB" id="A0A8S3ZIF2"/>
<dbReference type="GO" id="GO:0061630">
    <property type="term" value="F:ubiquitin protein ligase activity"/>
    <property type="evidence" value="ECO:0007669"/>
    <property type="project" value="TreeGrafter"/>
</dbReference>
<dbReference type="InterPro" id="IPR011042">
    <property type="entry name" value="6-blade_b-propeller_TolB-like"/>
</dbReference>
<keyword evidence="5" id="KW-1185">Reference proteome</keyword>
<accession>A0A8S3ZIF2</accession>
<keyword evidence="1" id="KW-0677">Repeat</keyword>
<evidence type="ECO:0000313" key="4">
    <source>
        <dbReference type="EMBL" id="CAG5129267.1"/>
    </source>
</evidence>
<organism evidence="4 5">
    <name type="scientific">Candidula unifasciata</name>
    <dbReference type="NCBI Taxonomy" id="100452"/>
    <lineage>
        <taxon>Eukaryota</taxon>
        <taxon>Metazoa</taxon>
        <taxon>Spiralia</taxon>
        <taxon>Lophotrochozoa</taxon>
        <taxon>Mollusca</taxon>
        <taxon>Gastropoda</taxon>
        <taxon>Heterobranchia</taxon>
        <taxon>Euthyneura</taxon>
        <taxon>Panpulmonata</taxon>
        <taxon>Eupulmonata</taxon>
        <taxon>Stylommatophora</taxon>
        <taxon>Helicina</taxon>
        <taxon>Helicoidea</taxon>
        <taxon>Geomitridae</taxon>
        <taxon>Candidula</taxon>
    </lineage>
</organism>
<comment type="caution">
    <text evidence="4">The sequence shown here is derived from an EMBL/GenBank/DDBJ whole genome shotgun (WGS) entry which is preliminary data.</text>
</comment>
<dbReference type="GO" id="GO:0043161">
    <property type="term" value="P:proteasome-mediated ubiquitin-dependent protein catabolic process"/>
    <property type="evidence" value="ECO:0007669"/>
    <property type="project" value="TreeGrafter"/>
</dbReference>
<dbReference type="GO" id="GO:0000209">
    <property type="term" value="P:protein polyubiquitination"/>
    <property type="evidence" value="ECO:0007669"/>
    <property type="project" value="TreeGrafter"/>
</dbReference>
<dbReference type="InterPro" id="IPR050952">
    <property type="entry name" value="TRIM-NHL_E3_ligases"/>
</dbReference>
<dbReference type="PROSITE" id="PS51125">
    <property type="entry name" value="NHL"/>
    <property type="match status" value="2"/>
</dbReference>
<dbReference type="GO" id="GO:0008270">
    <property type="term" value="F:zinc ion binding"/>
    <property type="evidence" value="ECO:0007669"/>
    <property type="project" value="UniProtKB-KW"/>
</dbReference>
<dbReference type="PANTHER" id="PTHR24104">
    <property type="entry name" value="E3 UBIQUITIN-PROTEIN LIGASE NHLRC1-RELATED"/>
    <property type="match status" value="1"/>
</dbReference>
<feature type="compositionally biased region" description="Basic and acidic residues" evidence="3">
    <location>
        <begin position="383"/>
        <end position="394"/>
    </location>
</feature>
<dbReference type="OrthoDB" id="342730at2759"/>
<dbReference type="Proteomes" id="UP000678393">
    <property type="component" value="Unassembled WGS sequence"/>
</dbReference>